<dbReference type="GeneID" id="98051044"/>
<sequence>MDAMVRIGLVELALGAMLGWAVVVSVTRPDAWRRIGIVEPRRLLQAHLDVVLMGLILVAVGLAAPDLPGWLVAVLVFGTWVNPALFVPMAWRPDVVRHPVFRVVSGLSFVATSGGLVLAAILG</sequence>
<gene>
    <name evidence="2" type="ORF">HDA37_001240</name>
</gene>
<feature type="transmembrane region" description="Helical" evidence="1">
    <location>
        <begin position="70"/>
        <end position="91"/>
    </location>
</feature>
<dbReference type="AlphaFoldDB" id="A0A852W3J3"/>
<keyword evidence="3" id="KW-1185">Reference proteome</keyword>
<keyword evidence="2" id="KW-0413">Isomerase</keyword>
<dbReference type="GO" id="GO:0016853">
    <property type="term" value="F:isomerase activity"/>
    <property type="evidence" value="ECO:0007669"/>
    <property type="project" value="UniProtKB-KW"/>
</dbReference>
<protein>
    <submittedName>
        <fullName evidence="2">Hydroxylaminobenzene mutase</fullName>
        <ecNumber evidence="2">5.4.4.-</ecNumber>
    </submittedName>
</protein>
<name>A0A852W3J3_PSEA5</name>
<keyword evidence="1" id="KW-0812">Transmembrane</keyword>
<keyword evidence="1" id="KW-1133">Transmembrane helix</keyword>
<reference evidence="2 3" key="1">
    <citation type="submission" date="2020-07" db="EMBL/GenBank/DDBJ databases">
        <title>Sequencing the genomes of 1000 actinobacteria strains.</title>
        <authorList>
            <person name="Klenk H.-P."/>
        </authorList>
    </citation>
    <scope>NUCLEOTIDE SEQUENCE [LARGE SCALE GENOMIC DNA]</scope>
    <source>
        <strain evidence="2 3">DSM 44749</strain>
    </source>
</reference>
<dbReference type="EMBL" id="JACCCZ010000001">
    <property type="protein sequence ID" value="NYG00955.1"/>
    <property type="molecule type" value="Genomic_DNA"/>
</dbReference>
<proteinExistence type="predicted"/>
<feature type="transmembrane region" description="Helical" evidence="1">
    <location>
        <begin position="103"/>
        <end position="122"/>
    </location>
</feature>
<organism evidence="2 3">
    <name type="scientific">Pseudonocardia alni</name>
    <name type="common">Amycolata alni</name>
    <dbReference type="NCBI Taxonomy" id="33907"/>
    <lineage>
        <taxon>Bacteria</taxon>
        <taxon>Bacillati</taxon>
        <taxon>Actinomycetota</taxon>
        <taxon>Actinomycetes</taxon>
        <taxon>Pseudonocardiales</taxon>
        <taxon>Pseudonocardiaceae</taxon>
        <taxon>Pseudonocardia</taxon>
    </lineage>
</organism>
<feature type="transmembrane region" description="Helical" evidence="1">
    <location>
        <begin position="6"/>
        <end position="26"/>
    </location>
</feature>
<evidence type="ECO:0000313" key="2">
    <source>
        <dbReference type="EMBL" id="NYG00955.1"/>
    </source>
</evidence>
<comment type="caution">
    <text evidence="2">The sequence shown here is derived from an EMBL/GenBank/DDBJ whole genome shotgun (WGS) entry which is preliminary data.</text>
</comment>
<accession>A0A852W3J3</accession>
<keyword evidence="1" id="KW-0472">Membrane</keyword>
<dbReference type="EC" id="5.4.4.-" evidence="2"/>
<dbReference type="RefSeq" id="WP_179760540.1">
    <property type="nucleotide sequence ID" value="NZ_BAAAJZ010000008.1"/>
</dbReference>
<evidence type="ECO:0000256" key="1">
    <source>
        <dbReference type="SAM" id="Phobius"/>
    </source>
</evidence>
<feature type="transmembrane region" description="Helical" evidence="1">
    <location>
        <begin position="46"/>
        <end position="64"/>
    </location>
</feature>
<dbReference type="Proteomes" id="UP000549695">
    <property type="component" value="Unassembled WGS sequence"/>
</dbReference>
<evidence type="ECO:0000313" key="3">
    <source>
        <dbReference type="Proteomes" id="UP000549695"/>
    </source>
</evidence>